<dbReference type="GO" id="GO:0008270">
    <property type="term" value="F:zinc ion binding"/>
    <property type="evidence" value="ECO:0007669"/>
    <property type="project" value="UniProtKB-UniRule"/>
</dbReference>
<name>A0AAN8GBJ8_PATCE</name>
<organism evidence="11 12">
    <name type="scientific">Patella caerulea</name>
    <name type="common">Rayed Mediterranean limpet</name>
    <dbReference type="NCBI Taxonomy" id="87958"/>
    <lineage>
        <taxon>Eukaryota</taxon>
        <taxon>Metazoa</taxon>
        <taxon>Spiralia</taxon>
        <taxon>Lophotrochozoa</taxon>
        <taxon>Mollusca</taxon>
        <taxon>Gastropoda</taxon>
        <taxon>Patellogastropoda</taxon>
        <taxon>Patelloidea</taxon>
        <taxon>Patellidae</taxon>
        <taxon>Patella</taxon>
    </lineage>
</organism>
<dbReference type="PANTHER" id="PTHR18952">
    <property type="entry name" value="CARBONIC ANHYDRASE"/>
    <property type="match status" value="1"/>
</dbReference>
<dbReference type="Gene3D" id="3.10.200.10">
    <property type="entry name" value="Alpha carbonic anhydrase"/>
    <property type="match status" value="1"/>
</dbReference>
<dbReference type="SUPFAM" id="SSF51069">
    <property type="entry name" value="Carbonic anhydrase"/>
    <property type="match status" value="1"/>
</dbReference>
<dbReference type="FunFam" id="3.10.200.10:FF:000003">
    <property type="entry name" value="Carbonic anhydrase 12"/>
    <property type="match status" value="1"/>
</dbReference>
<feature type="domain" description="Alpha-carbonic anhydrase" evidence="10">
    <location>
        <begin position="63"/>
        <end position="320"/>
    </location>
</feature>
<dbReference type="InterPro" id="IPR036398">
    <property type="entry name" value="CA_dom_sf"/>
</dbReference>
<keyword evidence="6" id="KW-0325">Glycoprotein</keyword>
<evidence type="ECO:0000313" key="11">
    <source>
        <dbReference type="EMBL" id="KAK6166211.1"/>
    </source>
</evidence>
<dbReference type="InterPro" id="IPR018338">
    <property type="entry name" value="Carbonic_anhydrase_a-class_CS"/>
</dbReference>
<comment type="similarity">
    <text evidence="2 9">Belongs to the alpha-carbonic anhydrase family.</text>
</comment>
<evidence type="ECO:0000256" key="5">
    <source>
        <dbReference type="ARBA" id="ARBA00022833"/>
    </source>
</evidence>
<evidence type="ECO:0000313" key="12">
    <source>
        <dbReference type="Proteomes" id="UP001347796"/>
    </source>
</evidence>
<keyword evidence="4 9" id="KW-0479">Metal-binding</keyword>
<evidence type="ECO:0000256" key="4">
    <source>
        <dbReference type="ARBA" id="ARBA00022723"/>
    </source>
</evidence>
<evidence type="ECO:0000256" key="7">
    <source>
        <dbReference type="ARBA" id="ARBA00023239"/>
    </source>
</evidence>
<evidence type="ECO:0000256" key="1">
    <source>
        <dbReference type="ARBA" id="ARBA00002904"/>
    </source>
</evidence>
<comment type="catalytic activity">
    <reaction evidence="8 9">
        <text>hydrogencarbonate + H(+) = CO2 + H2O</text>
        <dbReference type="Rhea" id="RHEA:10748"/>
        <dbReference type="ChEBI" id="CHEBI:15377"/>
        <dbReference type="ChEBI" id="CHEBI:15378"/>
        <dbReference type="ChEBI" id="CHEBI:16526"/>
        <dbReference type="ChEBI" id="CHEBI:17544"/>
        <dbReference type="EC" id="4.2.1.1"/>
    </reaction>
</comment>
<dbReference type="EC" id="4.2.1.1" evidence="3 9"/>
<dbReference type="PROSITE" id="PS00162">
    <property type="entry name" value="ALPHA_CA_1"/>
    <property type="match status" value="1"/>
</dbReference>
<dbReference type="Proteomes" id="UP001347796">
    <property type="component" value="Unassembled WGS sequence"/>
</dbReference>
<proteinExistence type="inferred from homology"/>
<evidence type="ECO:0000256" key="3">
    <source>
        <dbReference type="ARBA" id="ARBA00012925"/>
    </source>
</evidence>
<evidence type="ECO:0000256" key="6">
    <source>
        <dbReference type="ARBA" id="ARBA00023180"/>
    </source>
</evidence>
<dbReference type="PROSITE" id="PS51144">
    <property type="entry name" value="ALPHA_CA_2"/>
    <property type="match status" value="1"/>
</dbReference>
<evidence type="ECO:0000256" key="9">
    <source>
        <dbReference type="RuleBase" id="RU367011"/>
    </source>
</evidence>
<dbReference type="GO" id="GO:0004089">
    <property type="term" value="F:carbonate dehydratase activity"/>
    <property type="evidence" value="ECO:0007669"/>
    <property type="project" value="UniProtKB-UniRule"/>
</dbReference>
<comment type="caution">
    <text evidence="11">The sequence shown here is derived from an EMBL/GenBank/DDBJ whole genome shotgun (WGS) entry which is preliminary data.</text>
</comment>
<comment type="function">
    <text evidence="1 9">Reversible hydration of carbon dioxide.</text>
</comment>
<comment type="cofactor">
    <cofactor evidence="9">
        <name>Zn(2+)</name>
        <dbReference type="ChEBI" id="CHEBI:29105"/>
    </cofactor>
</comment>
<dbReference type="Pfam" id="PF00194">
    <property type="entry name" value="Carb_anhydrase"/>
    <property type="match status" value="1"/>
</dbReference>
<protein>
    <recommendedName>
        <fullName evidence="3 9">Carbonic anhydrase</fullName>
        <ecNumber evidence="3 9">4.2.1.1</ecNumber>
    </recommendedName>
</protein>
<dbReference type="InterPro" id="IPR001148">
    <property type="entry name" value="CA_dom"/>
</dbReference>
<reference evidence="11 12" key="1">
    <citation type="submission" date="2024-01" db="EMBL/GenBank/DDBJ databases">
        <title>The genome of the rayed Mediterranean limpet Patella caerulea (Linnaeus, 1758).</title>
        <authorList>
            <person name="Anh-Thu Weber A."/>
            <person name="Halstead-Nussloch G."/>
        </authorList>
    </citation>
    <scope>NUCLEOTIDE SEQUENCE [LARGE SCALE GENOMIC DNA]</scope>
    <source>
        <strain evidence="11">AATW-2023a</strain>
        <tissue evidence="11">Whole specimen</tissue>
    </source>
</reference>
<evidence type="ECO:0000259" key="10">
    <source>
        <dbReference type="PROSITE" id="PS51144"/>
    </source>
</evidence>
<dbReference type="EMBL" id="JAZGQO010000021">
    <property type="protein sequence ID" value="KAK6166211.1"/>
    <property type="molecule type" value="Genomic_DNA"/>
</dbReference>
<accession>A0AAN8GBJ8</accession>
<dbReference type="AlphaFoldDB" id="A0AAN8GBJ8"/>
<evidence type="ECO:0000256" key="8">
    <source>
        <dbReference type="ARBA" id="ARBA00048348"/>
    </source>
</evidence>
<keyword evidence="5 9" id="KW-0862">Zinc</keyword>
<evidence type="ECO:0000256" key="2">
    <source>
        <dbReference type="ARBA" id="ARBA00010718"/>
    </source>
</evidence>
<sequence>MTQYDIVDTLQMELSVVFLILNTFAKATMSTPFMDNVNGQPGQGMINNHNNIGPEHRPSKSSESWGYHGHDGPYSWPTHTAACGGFHQSPINIQSSLVIPTGTGSIQMIGFDKEAKVELKNNGHSVYVNIRHDTMTIQNGGLDAPYQVVQFHFHWGSNDTRGSEHTLNGRAFPMEMHVVLYKQMYGRLSNAILQPGGVAVLGTFFEISSQDNGNYSELLDKIEDIRYPKDKANFTLKSLASLLPSFDNYYRYHGSLTTPPCSETVIWTVSTEKIYISEKQMEKFRKVVSSEKDWSGRDLLLVDNYRPVQSLYGRSITSNTAVTPEY</sequence>
<keyword evidence="7 9" id="KW-0456">Lyase</keyword>
<dbReference type="SMART" id="SM01057">
    <property type="entry name" value="Carb_anhydrase"/>
    <property type="match status" value="1"/>
</dbReference>
<gene>
    <name evidence="11" type="ORF">SNE40_022962</name>
</gene>
<dbReference type="InterPro" id="IPR023561">
    <property type="entry name" value="Carbonic_anhydrase_a-class"/>
</dbReference>
<keyword evidence="12" id="KW-1185">Reference proteome</keyword>
<dbReference type="GO" id="GO:0005886">
    <property type="term" value="C:plasma membrane"/>
    <property type="evidence" value="ECO:0007669"/>
    <property type="project" value="TreeGrafter"/>
</dbReference>
<dbReference type="PANTHER" id="PTHR18952:SF265">
    <property type="entry name" value="CARBONIC ANHYDRASE"/>
    <property type="match status" value="1"/>
</dbReference>